<gene>
    <name evidence="4" type="ORF">Zmor_000187</name>
</gene>
<dbReference type="EMBL" id="JALNTZ010000001">
    <property type="protein sequence ID" value="KAJ3664634.1"/>
    <property type="molecule type" value="Genomic_DNA"/>
</dbReference>
<accession>A0AA38J5L0</accession>
<feature type="domain" description="Protein inscuteable homologue LGN-binding" evidence="2">
    <location>
        <begin position="230"/>
        <end position="260"/>
    </location>
</feature>
<evidence type="ECO:0000259" key="3">
    <source>
        <dbReference type="Pfam" id="PF19427"/>
    </source>
</evidence>
<dbReference type="Proteomes" id="UP001168821">
    <property type="component" value="Unassembled WGS sequence"/>
</dbReference>
<dbReference type="GO" id="GO:0045179">
    <property type="term" value="C:apical cortex"/>
    <property type="evidence" value="ECO:0007669"/>
    <property type="project" value="TreeGrafter"/>
</dbReference>
<dbReference type="SMART" id="SM00185">
    <property type="entry name" value="ARM"/>
    <property type="match status" value="2"/>
</dbReference>
<dbReference type="Pfam" id="PF19427">
    <property type="entry name" value="Insc_C"/>
    <property type="match status" value="1"/>
</dbReference>
<dbReference type="GO" id="GO:0000132">
    <property type="term" value="P:establishment of mitotic spindle orientation"/>
    <property type="evidence" value="ECO:0007669"/>
    <property type="project" value="TreeGrafter"/>
</dbReference>
<dbReference type="InterPro" id="IPR039921">
    <property type="entry name" value="Inscuteable"/>
</dbReference>
<dbReference type="GO" id="GO:0008356">
    <property type="term" value="P:asymmetric cell division"/>
    <property type="evidence" value="ECO:0007669"/>
    <property type="project" value="InterPro"/>
</dbReference>
<dbReference type="InterPro" id="IPR031938">
    <property type="entry name" value="INSC_LBD"/>
</dbReference>
<dbReference type="GO" id="GO:0045176">
    <property type="term" value="P:apical protein localization"/>
    <property type="evidence" value="ECO:0007669"/>
    <property type="project" value="TreeGrafter"/>
</dbReference>
<evidence type="ECO:0000313" key="5">
    <source>
        <dbReference type="Proteomes" id="UP001168821"/>
    </source>
</evidence>
<dbReference type="AlphaFoldDB" id="A0AA38J5L0"/>
<sequence>MSDFKRSPSKVWWASDFLDRREEVSGSPGSQDSGFSDTETPPLQIQKTTTNKPENLSINYQEKSTPEKSRLDFPRKSLFAKHSPKVSRNLFNAKRCVKDALNHQYAKDVEDKTRSSERVESGRSLEEEVLRASRSLPTREEAKRAEFFNRSAPAVLEEVREDEAECADFSLSSDCESELECLFNGGLDSPKHTSTPKNLVSRMRGARRGGSSWGGHEDRLHHRSPELLKNDAVQKWMHEIRHQYDQECMTTLQAKSIAADLHQKVANMATYTTTNIKNIISHSECLQEEFKTLNSEKKYVGPLAQSLAGNIMDFFKLYSEVTPKITKQYDAIRKATRDDLLTQISPLFTLWESTFHTVLEKEIKKLVERLENPCSELDLRATVTGITSLCLRHESLIEIFTKSEVVPILLILCEKCEGSSMRSLLLRALSTMCSTTFAVRQFEKYSGIQIISETLTEDLSRPEPERSEAVALLAQVTAPWIEDNHSIKGLADHSRKLVKSLTKFASTTKCCQNLLLCAAALANLSTMDTKCVKYMLHLNTAEILLNSVNRRGPCASVYLLEQVATLVANMTSVEVARQHLTKLSTIPALLCFLKCGGVGEEAEKRLQQKAIIALSRLCSDKEAATQVVELGGVEKLVKMCREKEERFSNDAVLVATLATLRKIVDACGKDVISVEDVQELVEPKLLDSFLAYSTQSESYV</sequence>
<proteinExistence type="predicted"/>
<dbReference type="Gene3D" id="6.20.200.10">
    <property type="entry name" value="Inscuteable LGN-binding domain"/>
    <property type="match status" value="1"/>
</dbReference>
<feature type="compositionally biased region" description="Polar residues" evidence="1">
    <location>
        <begin position="27"/>
        <end position="63"/>
    </location>
</feature>
<dbReference type="InterPro" id="IPR045789">
    <property type="entry name" value="Insc_C"/>
</dbReference>
<dbReference type="CDD" id="cd21966">
    <property type="entry name" value="INSC_LBD"/>
    <property type="match status" value="1"/>
</dbReference>
<dbReference type="Pfam" id="PF16748">
    <property type="entry name" value="INSC_LBD"/>
    <property type="match status" value="1"/>
</dbReference>
<comment type="caution">
    <text evidence="4">The sequence shown here is derived from an EMBL/GenBank/DDBJ whole genome shotgun (WGS) entry which is preliminary data.</text>
</comment>
<organism evidence="4 5">
    <name type="scientific">Zophobas morio</name>
    <dbReference type="NCBI Taxonomy" id="2755281"/>
    <lineage>
        <taxon>Eukaryota</taxon>
        <taxon>Metazoa</taxon>
        <taxon>Ecdysozoa</taxon>
        <taxon>Arthropoda</taxon>
        <taxon>Hexapoda</taxon>
        <taxon>Insecta</taxon>
        <taxon>Pterygota</taxon>
        <taxon>Neoptera</taxon>
        <taxon>Endopterygota</taxon>
        <taxon>Coleoptera</taxon>
        <taxon>Polyphaga</taxon>
        <taxon>Cucujiformia</taxon>
        <taxon>Tenebrionidae</taxon>
        <taxon>Zophobas</taxon>
    </lineage>
</organism>
<dbReference type="PANTHER" id="PTHR21386">
    <property type="entry name" value="INSCUTEABLE"/>
    <property type="match status" value="1"/>
</dbReference>
<evidence type="ECO:0000313" key="4">
    <source>
        <dbReference type="EMBL" id="KAJ3664634.1"/>
    </source>
</evidence>
<evidence type="ECO:0000256" key="1">
    <source>
        <dbReference type="SAM" id="MobiDB-lite"/>
    </source>
</evidence>
<name>A0AA38J5L0_9CUCU</name>
<feature type="region of interest" description="Disordered" evidence="1">
    <location>
        <begin position="203"/>
        <end position="222"/>
    </location>
</feature>
<dbReference type="GO" id="GO:0009786">
    <property type="term" value="P:regulation of asymmetric cell division"/>
    <property type="evidence" value="ECO:0007669"/>
    <property type="project" value="TreeGrafter"/>
</dbReference>
<evidence type="ECO:0000259" key="2">
    <source>
        <dbReference type="Pfam" id="PF16748"/>
    </source>
</evidence>
<dbReference type="InterPro" id="IPR038205">
    <property type="entry name" value="INSC_LBD_sf"/>
</dbReference>
<keyword evidence="5" id="KW-1185">Reference proteome</keyword>
<dbReference type="PANTHER" id="PTHR21386:SF0">
    <property type="entry name" value="PROTEIN INSCUTEABLE HOMOLOG"/>
    <property type="match status" value="1"/>
</dbReference>
<dbReference type="InterPro" id="IPR011989">
    <property type="entry name" value="ARM-like"/>
</dbReference>
<feature type="region of interest" description="Disordered" evidence="1">
    <location>
        <begin position="22"/>
        <end position="71"/>
    </location>
</feature>
<dbReference type="GO" id="GO:0008093">
    <property type="term" value="F:cytoskeletal anchor activity"/>
    <property type="evidence" value="ECO:0007669"/>
    <property type="project" value="TreeGrafter"/>
</dbReference>
<dbReference type="Gene3D" id="1.25.10.10">
    <property type="entry name" value="Leucine-rich Repeat Variant"/>
    <property type="match status" value="1"/>
</dbReference>
<evidence type="ECO:0008006" key="6">
    <source>
        <dbReference type="Google" id="ProtNLM"/>
    </source>
</evidence>
<feature type="domain" description="Protein inscuteable homologue C-terminal" evidence="3">
    <location>
        <begin position="334"/>
        <end position="700"/>
    </location>
</feature>
<feature type="region of interest" description="Disordered" evidence="1">
    <location>
        <begin position="108"/>
        <end position="136"/>
    </location>
</feature>
<dbReference type="SUPFAM" id="SSF48371">
    <property type="entry name" value="ARM repeat"/>
    <property type="match status" value="1"/>
</dbReference>
<reference evidence="4" key="1">
    <citation type="journal article" date="2023" name="G3 (Bethesda)">
        <title>Whole genome assemblies of Zophobas morio and Tenebrio molitor.</title>
        <authorList>
            <person name="Kaur S."/>
            <person name="Stinson S.A."/>
            <person name="diCenzo G.C."/>
        </authorList>
    </citation>
    <scope>NUCLEOTIDE SEQUENCE</scope>
    <source>
        <strain evidence="4">QUZm001</strain>
    </source>
</reference>
<dbReference type="InterPro" id="IPR000225">
    <property type="entry name" value="Armadillo"/>
</dbReference>
<protein>
    <recommendedName>
        <fullName evidence="6">Protein inscuteable-like protein</fullName>
    </recommendedName>
</protein>
<dbReference type="InterPro" id="IPR016024">
    <property type="entry name" value="ARM-type_fold"/>
</dbReference>